<feature type="region of interest" description="Disordered" evidence="1">
    <location>
        <begin position="85"/>
        <end position="255"/>
    </location>
</feature>
<feature type="region of interest" description="Disordered" evidence="1">
    <location>
        <begin position="260"/>
        <end position="279"/>
    </location>
</feature>
<comment type="caution">
    <text evidence="2">The sequence shown here is derived from an EMBL/GenBank/DDBJ whole genome shotgun (WGS) entry which is preliminary data.</text>
</comment>
<accession>A0A4Y7TX54</accession>
<sequence length="744" mass="81124">MTSRTVSGDLSLRPSRNEDDSSLSVGSGNARFRLARSDGSPEPPEPFVNDETPQPEDRPLIRQAVAFGGVTSSFALPTSSIYTATLPAPTTGKTQFLPGQVVKKPRRKKKDDAPYKKHSGRFRLEAYNPGTPSEVLPGPMIQQGPGPYASAFRGYTDPRSARSASPAVTPTSTLASHSERSASPAPTRGSANKRAATNGTTSKTTQSRSRTQARTSSHIPTQVHSRASPPVMGLFNGTTQDMVASSPNSRGSHYRLDYETGRSLQPNSTPPSATMSMDTSLDFPMMPPTEPAQPMQGVVQAPASYITPSSPNLAPPSSPKRSQPRTGEVSSALRHPAPSGRMVTILAQDIRNGEPDHLLVEVKVPIRPADNPADGYWADAKDLVRPARVYSLRGKYRQILLRVTSLNEDRYASSNVVINRERVIEVVIENLPEAGAPPPRPQIPPELRQDVEMTPVSNYVYVVPRPVANISTSGRSTVQLGPAPVSNGNGLNHHSAATPTNHRVPSLPRSSPRSPPHEPTHQPSKSPTPSEPLPQPAASTATSTSSTLVTAPAAHNNTAATAPSLLDLHPQYRPENIAAVRRTNKGYESPGPEDEPKRVDQAIIKLLSVLIPKEDRRKFTEFFSKASLETASNMVFRYRYVQELIDKYAGQPAPFKSTSDYIVEERHIIDALKIEDSDGRYASNCRETLHLLRLYGQDGERFEDSEVLKLMAETEVAYNAKPVKRLLRLLRDIDTRYTEQRGAS</sequence>
<feature type="compositionally biased region" description="Polar residues" evidence="1">
    <location>
        <begin position="262"/>
        <end position="279"/>
    </location>
</feature>
<feature type="compositionally biased region" description="Polar residues" evidence="1">
    <location>
        <begin position="236"/>
        <end position="251"/>
    </location>
</feature>
<feature type="region of interest" description="Disordered" evidence="1">
    <location>
        <begin position="472"/>
        <end position="548"/>
    </location>
</feature>
<feature type="compositionally biased region" description="Polar residues" evidence="1">
    <location>
        <begin position="320"/>
        <end position="329"/>
    </location>
</feature>
<feature type="compositionally biased region" description="Low complexity" evidence="1">
    <location>
        <begin position="536"/>
        <end position="548"/>
    </location>
</feature>
<evidence type="ECO:0000313" key="3">
    <source>
        <dbReference type="Proteomes" id="UP000298030"/>
    </source>
</evidence>
<dbReference type="AlphaFoldDB" id="A0A4Y7TX54"/>
<protein>
    <submittedName>
        <fullName evidence="2">Uncharacterized protein</fullName>
    </submittedName>
</protein>
<dbReference type="EMBL" id="QPFP01000003">
    <property type="protein sequence ID" value="TEB38408.1"/>
    <property type="molecule type" value="Genomic_DNA"/>
</dbReference>
<feature type="region of interest" description="Disordered" evidence="1">
    <location>
        <begin position="1"/>
        <end position="58"/>
    </location>
</feature>
<feature type="compositionally biased region" description="Low complexity" evidence="1">
    <location>
        <begin position="200"/>
        <end position="217"/>
    </location>
</feature>
<proteinExistence type="predicted"/>
<dbReference type="STRING" id="71717.A0A4Y7TX54"/>
<dbReference type="OrthoDB" id="3215534at2759"/>
<reference evidence="2 3" key="1">
    <citation type="journal article" date="2019" name="Nat. Ecol. Evol.">
        <title>Megaphylogeny resolves global patterns of mushroom evolution.</title>
        <authorList>
            <person name="Varga T."/>
            <person name="Krizsan K."/>
            <person name="Foldi C."/>
            <person name="Dima B."/>
            <person name="Sanchez-Garcia M."/>
            <person name="Sanchez-Ramirez S."/>
            <person name="Szollosi G.J."/>
            <person name="Szarkandi J.G."/>
            <person name="Papp V."/>
            <person name="Albert L."/>
            <person name="Andreopoulos W."/>
            <person name="Angelini C."/>
            <person name="Antonin V."/>
            <person name="Barry K.W."/>
            <person name="Bougher N.L."/>
            <person name="Buchanan P."/>
            <person name="Buyck B."/>
            <person name="Bense V."/>
            <person name="Catcheside P."/>
            <person name="Chovatia M."/>
            <person name="Cooper J."/>
            <person name="Damon W."/>
            <person name="Desjardin D."/>
            <person name="Finy P."/>
            <person name="Geml J."/>
            <person name="Haridas S."/>
            <person name="Hughes K."/>
            <person name="Justo A."/>
            <person name="Karasinski D."/>
            <person name="Kautmanova I."/>
            <person name="Kiss B."/>
            <person name="Kocsube S."/>
            <person name="Kotiranta H."/>
            <person name="LaButti K.M."/>
            <person name="Lechner B.E."/>
            <person name="Liimatainen K."/>
            <person name="Lipzen A."/>
            <person name="Lukacs Z."/>
            <person name="Mihaltcheva S."/>
            <person name="Morgado L.N."/>
            <person name="Niskanen T."/>
            <person name="Noordeloos M.E."/>
            <person name="Ohm R.A."/>
            <person name="Ortiz-Santana B."/>
            <person name="Ovrebo C."/>
            <person name="Racz N."/>
            <person name="Riley R."/>
            <person name="Savchenko A."/>
            <person name="Shiryaev A."/>
            <person name="Soop K."/>
            <person name="Spirin V."/>
            <person name="Szebenyi C."/>
            <person name="Tomsovsky M."/>
            <person name="Tulloss R.E."/>
            <person name="Uehling J."/>
            <person name="Grigoriev I.V."/>
            <person name="Vagvolgyi C."/>
            <person name="Papp T."/>
            <person name="Martin F.M."/>
            <person name="Miettinen O."/>
            <person name="Hibbett D.S."/>
            <person name="Nagy L.G."/>
        </authorList>
    </citation>
    <scope>NUCLEOTIDE SEQUENCE [LARGE SCALE GENOMIC DNA]</scope>
    <source>
        <strain evidence="2 3">FP101781</strain>
    </source>
</reference>
<evidence type="ECO:0000313" key="2">
    <source>
        <dbReference type="EMBL" id="TEB38408.1"/>
    </source>
</evidence>
<evidence type="ECO:0000256" key="1">
    <source>
        <dbReference type="SAM" id="MobiDB-lite"/>
    </source>
</evidence>
<gene>
    <name evidence="2" type="ORF">FA13DRAFT_1726087</name>
</gene>
<keyword evidence="3" id="KW-1185">Reference proteome</keyword>
<dbReference type="Proteomes" id="UP000298030">
    <property type="component" value="Unassembled WGS sequence"/>
</dbReference>
<feature type="compositionally biased region" description="Polar residues" evidence="1">
    <location>
        <begin position="162"/>
        <end position="176"/>
    </location>
</feature>
<organism evidence="2 3">
    <name type="scientific">Coprinellus micaceus</name>
    <name type="common">Glistening ink-cap mushroom</name>
    <name type="synonym">Coprinus micaceus</name>
    <dbReference type="NCBI Taxonomy" id="71717"/>
    <lineage>
        <taxon>Eukaryota</taxon>
        <taxon>Fungi</taxon>
        <taxon>Dikarya</taxon>
        <taxon>Basidiomycota</taxon>
        <taxon>Agaricomycotina</taxon>
        <taxon>Agaricomycetes</taxon>
        <taxon>Agaricomycetidae</taxon>
        <taxon>Agaricales</taxon>
        <taxon>Agaricineae</taxon>
        <taxon>Psathyrellaceae</taxon>
        <taxon>Coprinellus</taxon>
    </lineage>
</organism>
<feature type="compositionally biased region" description="Polar residues" evidence="1">
    <location>
        <begin position="486"/>
        <end position="503"/>
    </location>
</feature>
<feature type="region of interest" description="Disordered" evidence="1">
    <location>
        <begin position="305"/>
        <end position="337"/>
    </location>
</feature>
<name>A0A4Y7TX54_COPMI</name>